<dbReference type="RefSeq" id="WP_263047221.1">
    <property type="nucleotide sequence ID" value="NZ_CP106738.1"/>
</dbReference>
<accession>A0ABY6DEK0</accession>
<organism evidence="1 2">
    <name type="scientific">Roseovarius pelagicus</name>
    <dbReference type="NCBI Taxonomy" id="2980108"/>
    <lineage>
        <taxon>Bacteria</taxon>
        <taxon>Pseudomonadati</taxon>
        <taxon>Pseudomonadota</taxon>
        <taxon>Alphaproteobacteria</taxon>
        <taxon>Rhodobacterales</taxon>
        <taxon>Roseobacteraceae</taxon>
        <taxon>Roseovarius</taxon>
    </lineage>
</organism>
<dbReference type="EMBL" id="CP106738">
    <property type="protein sequence ID" value="UXX82235.1"/>
    <property type="molecule type" value="Genomic_DNA"/>
</dbReference>
<evidence type="ECO:0000313" key="2">
    <source>
        <dbReference type="Proteomes" id="UP001064087"/>
    </source>
</evidence>
<reference evidence="1" key="1">
    <citation type="submission" date="2022-10" db="EMBL/GenBank/DDBJ databases">
        <title>Roseovarius pelagicus sp. nov., isolated from Arctic seawater.</title>
        <authorList>
            <person name="Hong Y.W."/>
            <person name="Hwang C.Y."/>
        </authorList>
    </citation>
    <scope>NUCLEOTIDE SEQUENCE</scope>
    <source>
        <strain evidence="1">HL-MP18</strain>
    </source>
</reference>
<evidence type="ECO:0000313" key="1">
    <source>
        <dbReference type="EMBL" id="UXX82235.1"/>
    </source>
</evidence>
<gene>
    <name evidence="1" type="ORF">N7U68_14140</name>
</gene>
<proteinExistence type="predicted"/>
<dbReference type="Proteomes" id="UP001064087">
    <property type="component" value="Chromosome"/>
</dbReference>
<protein>
    <submittedName>
        <fullName evidence="1">Uncharacterized protein</fullName>
    </submittedName>
</protein>
<sequence length="160" mass="17010">MTTAQTKRGGAPVGLLAELGGIEAASVIYLRLWCAKADGKIDIENDFVAMLGAAQGERAANAFTQLCSMCTQYGRRPLVRHAMTCKCLGADEACFANLIATAADGAHDDAALIATLMIRPAMADKMAALAHNVGIAFRRMRLCPSEKLTAPTRHDHATLH</sequence>
<keyword evidence="2" id="KW-1185">Reference proteome</keyword>
<name>A0ABY6DEK0_9RHOB</name>